<dbReference type="Pfam" id="PF08281">
    <property type="entry name" value="Sigma70_r4_2"/>
    <property type="match status" value="1"/>
</dbReference>
<dbReference type="PANTHER" id="PTHR43133:SF46">
    <property type="entry name" value="RNA POLYMERASE SIGMA-70 FACTOR ECF SUBFAMILY"/>
    <property type="match status" value="1"/>
</dbReference>
<comment type="caution">
    <text evidence="7">The sequence shown here is derived from an EMBL/GenBank/DDBJ whole genome shotgun (WGS) entry which is preliminary data.</text>
</comment>
<reference evidence="7 8" key="1">
    <citation type="submission" date="2019-02" db="EMBL/GenBank/DDBJ databases">
        <title>Genomic Encyclopedia of Type Strains, Phase IV (KMG-IV): sequencing the most valuable type-strain genomes for metagenomic binning, comparative biology and taxonomic classification.</title>
        <authorList>
            <person name="Goeker M."/>
        </authorList>
    </citation>
    <scope>NUCLEOTIDE SEQUENCE [LARGE SCALE GENOMIC DNA]</scope>
    <source>
        <strain evidence="7 8">DSM 17196</strain>
    </source>
</reference>
<dbReference type="RefSeq" id="WP_130286397.1">
    <property type="nucleotide sequence ID" value="NZ_SGXE01000002.1"/>
</dbReference>
<dbReference type="InterPro" id="IPR013324">
    <property type="entry name" value="RNA_pol_sigma_r3/r4-like"/>
</dbReference>
<dbReference type="NCBIfam" id="TIGR02985">
    <property type="entry name" value="Sig70_bacteroi1"/>
    <property type="match status" value="1"/>
</dbReference>
<dbReference type="OrthoDB" id="659855at2"/>
<dbReference type="InterPro" id="IPR014284">
    <property type="entry name" value="RNA_pol_sigma-70_dom"/>
</dbReference>
<feature type="domain" description="RNA polymerase sigma-70 region 2" evidence="5">
    <location>
        <begin position="17"/>
        <end position="81"/>
    </location>
</feature>
<dbReference type="GO" id="GO:0016987">
    <property type="term" value="F:sigma factor activity"/>
    <property type="evidence" value="ECO:0007669"/>
    <property type="project" value="UniProtKB-KW"/>
</dbReference>
<name>A0A4Q7P125_9FLAO</name>
<feature type="domain" description="RNA polymerase sigma factor 70 region 4 type 2" evidence="6">
    <location>
        <begin position="114"/>
        <end position="166"/>
    </location>
</feature>
<keyword evidence="4" id="KW-0804">Transcription</keyword>
<evidence type="ECO:0000256" key="1">
    <source>
        <dbReference type="ARBA" id="ARBA00010641"/>
    </source>
</evidence>
<dbReference type="GO" id="GO:0003677">
    <property type="term" value="F:DNA binding"/>
    <property type="evidence" value="ECO:0007669"/>
    <property type="project" value="InterPro"/>
</dbReference>
<dbReference type="InterPro" id="IPR013325">
    <property type="entry name" value="RNA_pol_sigma_r2"/>
</dbReference>
<protein>
    <submittedName>
        <fullName evidence="7">RNA polymerase sigma-70 factor (ECF subfamily)</fullName>
    </submittedName>
</protein>
<dbReference type="SUPFAM" id="SSF88946">
    <property type="entry name" value="Sigma2 domain of RNA polymerase sigma factors"/>
    <property type="match status" value="1"/>
</dbReference>
<evidence type="ECO:0000313" key="8">
    <source>
        <dbReference type="Proteomes" id="UP000292262"/>
    </source>
</evidence>
<dbReference type="CDD" id="cd06171">
    <property type="entry name" value="Sigma70_r4"/>
    <property type="match status" value="1"/>
</dbReference>
<evidence type="ECO:0000259" key="5">
    <source>
        <dbReference type="Pfam" id="PF04542"/>
    </source>
</evidence>
<dbReference type="EMBL" id="SGXE01000002">
    <property type="protein sequence ID" value="RZS93257.1"/>
    <property type="molecule type" value="Genomic_DNA"/>
</dbReference>
<dbReference type="Proteomes" id="UP000292262">
    <property type="component" value="Unassembled WGS sequence"/>
</dbReference>
<gene>
    <name evidence="7" type="ORF">EV197_1833</name>
</gene>
<dbReference type="NCBIfam" id="TIGR02937">
    <property type="entry name" value="sigma70-ECF"/>
    <property type="match status" value="1"/>
</dbReference>
<dbReference type="AlphaFoldDB" id="A0A4Q7P125"/>
<organism evidence="7 8">
    <name type="scientific">Aquimarina brevivitae</name>
    <dbReference type="NCBI Taxonomy" id="323412"/>
    <lineage>
        <taxon>Bacteria</taxon>
        <taxon>Pseudomonadati</taxon>
        <taxon>Bacteroidota</taxon>
        <taxon>Flavobacteriia</taxon>
        <taxon>Flavobacteriales</taxon>
        <taxon>Flavobacteriaceae</taxon>
        <taxon>Aquimarina</taxon>
    </lineage>
</organism>
<comment type="similarity">
    <text evidence="1">Belongs to the sigma-70 factor family. ECF subfamily.</text>
</comment>
<dbReference type="InterPro" id="IPR014327">
    <property type="entry name" value="RNA_pol_sigma70_bacteroid"/>
</dbReference>
<dbReference type="SUPFAM" id="SSF88659">
    <property type="entry name" value="Sigma3 and sigma4 domains of RNA polymerase sigma factors"/>
    <property type="match status" value="1"/>
</dbReference>
<dbReference type="Pfam" id="PF04542">
    <property type="entry name" value="Sigma70_r2"/>
    <property type="match status" value="1"/>
</dbReference>
<evidence type="ECO:0000259" key="6">
    <source>
        <dbReference type="Pfam" id="PF08281"/>
    </source>
</evidence>
<evidence type="ECO:0000256" key="4">
    <source>
        <dbReference type="ARBA" id="ARBA00023163"/>
    </source>
</evidence>
<dbReference type="PANTHER" id="PTHR43133">
    <property type="entry name" value="RNA POLYMERASE ECF-TYPE SIGMA FACTO"/>
    <property type="match status" value="1"/>
</dbReference>
<sequence>MSDKNSTCNESNFDHFFKGHAKLLRNFIYYKFGDLDQAEDIVQDAFIKLWNNCKEVPLEKAKSYIYTVANNFAISLTRHQKVKFKYQNYIVSNTSDATNESSPDFVIEEKEFEEKLKKAIAALPDRQREVFLLSRIDKKTYKEIAELSDVSVKAIEKLMHKALSTLRDKIGDI</sequence>
<evidence type="ECO:0000256" key="3">
    <source>
        <dbReference type="ARBA" id="ARBA00023082"/>
    </source>
</evidence>
<dbReference type="InterPro" id="IPR013249">
    <property type="entry name" value="RNA_pol_sigma70_r4_t2"/>
</dbReference>
<evidence type="ECO:0000256" key="2">
    <source>
        <dbReference type="ARBA" id="ARBA00023015"/>
    </source>
</evidence>
<dbReference type="InterPro" id="IPR039425">
    <property type="entry name" value="RNA_pol_sigma-70-like"/>
</dbReference>
<dbReference type="Gene3D" id="1.10.10.10">
    <property type="entry name" value="Winged helix-like DNA-binding domain superfamily/Winged helix DNA-binding domain"/>
    <property type="match status" value="1"/>
</dbReference>
<keyword evidence="2" id="KW-0805">Transcription regulation</keyword>
<evidence type="ECO:0000313" key="7">
    <source>
        <dbReference type="EMBL" id="RZS93257.1"/>
    </source>
</evidence>
<dbReference type="InterPro" id="IPR036388">
    <property type="entry name" value="WH-like_DNA-bd_sf"/>
</dbReference>
<dbReference type="Gene3D" id="1.10.1740.10">
    <property type="match status" value="1"/>
</dbReference>
<keyword evidence="8" id="KW-1185">Reference proteome</keyword>
<keyword evidence="3" id="KW-0731">Sigma factor</keyword>
<proteinExistence type="inferred from homology"/>
<accession>A0A4Q7P125</accession>
<dbReference type="GO" id="GO:0006352">
    <property type="term" value="P:DNA-templated transcription initiation"/>
    <property type="evidence" value="ECO:0007669"/>
    <property type="project" value="InterPro"/>
</dbReference>
<dbReference type="InterPro" id="IPR007627">
    <property type="entry name" value="RNA_pol_sigma70_r2"/>
</dbReference>